<reference evidence="1 2" key="1">
    <citation type="submission" date="2015-03" db="EMBL/GenBank/DDBJ databases">
        <authorList>
            <person name="Murphy D."/>
        </authorList>
    </citation>
    <scope>NUCLEOTIDE SEQUENCE [LARGE SCALE GENOMIC DNA]</scope>
    <source>
        <strain evidence="1 2">OL-4</strain>
    </source>
</reference>
<organism evidence="1 2">
    <name type="scientific">Syntrophomonas zehnderi OL-4</name>
    <dbReference type="NCBI Taxonomy" id="690567"/>
    <lineage>
        <taxon>Bacteria</taxon>
        <taxon>Bacillati</taxon>
        <taxon>Bacillota</taxon>
        <taxon>Clostridia</taxon>
        <taxon>Eubacteriales</taxon>
        <taxon>Syntrophomonadaceae</taxon>
        <taxon>Syntrophomonas</taxon>
    </lineage>
</organism>
<dbReference type="AlphaFoldDB" id="A0A0E4GC91"/>
<dbReference type="EMBL" id="CGIH01000050">
    <property type="protein sequence ID" value="CFY07306.1"/>
    <property type="molecule type" value="Genomic_DNA"/>
</dbReference>
<name>A0A0E4GC91_9FIRM</name>
<dbReference type="Proteomes" id="UP000045545">
    <property type="component" value="Unassembled WGS sequence"/>
</dbReference>
<sequence length="66" mass="8306">MTWCRRRQPFFRQNKQYCASYSPDEYRQCKFYNAFYDPGGRGKIFRQDKSYCMSYGNPYYGRQFWY</sequence>
<gene>
    <name evidence="1" type="ORF">2652</name>
</gene>
<accession>A0A0E4GC91</accession>
<keyword evidence="2" id="KW-1185">Reference proteome</keyword>
<evidence type="ECO:0000313" key="1">
    <source>
        <dbReference type="EMBL" id="CFY07306.1"/>
    </source>
</evidence>
<protein>
    <submittedName>
        <fullName evidence="1">Uncharacterized</fullName>
    </submittedName>
</protein>
<proteinExistence type="predicted"/>
<evidence type="ECO:0000313" key="2">
    <source>
        <dbReference type="Proteomes" id="UP000045545"/>
    </source>
</evidence>